<dbReference type="EMBL" id="JAVDQT010000001">
    <property type="protein sequence ID" value="MDR6430985.1"/>
    <property type="molecule type" value="Genomic_DNA"/>
</dbReference>
<name>A0ABU1M572_9HYPH</name>
<reference evidence="1 2" key="1">
    <citation type="submission" date="2023-07" db="EMBL/GenBank/DDBJ databases">
        <title>Sorghum-associated microbial communities from plants grown in Nebraska, USA.</title>
        <authorList>
            <person name="Schachtman D."/>
        </authorList>
    </citation>
    <scope>NUCLEOTIDE SEQUENCE [LARGE SCALE GENOMIC DNA]</scope>
    <source>
        <strain evidence="1 2">DS1730</strain>
    </source>
</reference>
<keyword evidence="2" id="KW-1185">Reference proteome</keyword>
<comment type="caution">
    <text evidence="1">The sequence shown here is derived from an EMBL/GenBank/DDBJ whole genome shotgun (WGS) entry which is preliminary data.</text>
</comment>
<accession>A0ABU1M572</accession>
<dbReference type="Proteomes" id="UP001184614">
    <property type="component" value="Unassembled WGS sequence"/>
</dbReference>
<protein>
    <submittedName>
        <fullName evidence="1">Uncharacterized protein</fullName>
    </submittedName>
</protein>
<evidence type="ECO:0000313" key="1">
    <source>
        <dbReference type="EMBL" id="MDR6430985.1"/>
    </source>
</evidence>
<gene>
    <name evidence="1" type="ORF">J2782_000690</name>
</gene>
<dbReference type="RefSeq" id="WP_310010172.1">
    <property type="nucleotide sequence ID" value="NZ_JAVDQT010000001.1"/>
</dbReference>
<proteinExistence type="predicted"/>
<evidence type="ECO:0000313" key="2">
    <source>
        <dbReference type="Proteomes" id="UP001184614"/>
    </source>
</evidence>
<sequence>MQILDAKYVGNSASITVQFSGEKVVVEYGPIAPPLGGGRINSPFIDNVDLAIKEILAQTNQLETEIRAAVADYLASQKG</sequence>
<organism evidence="1 2">
    <name type="scientific">Brucella pseudogrignonensis</name>
    <dbReference type="NCBI Taxonomy" id="419475"/>
    <lineage>
        <taxon>Bacteria</taxon>
        <taxon>Pseudomonadati</taxon>
        <taxon>Pseudomonadota</taxon>
        <taxon>Alphaproteobacteria</taxon>
        <taxon>Hyphomicrobiales</taxon>
        <taxon>Brucellaceae</taxon>
        <taxon>Brucella/Ochrobactrum group</taxon>
        <taxon>Brucella</taxon>
    </lineage>
</organism>